<proteinExistence type="predicted"/>
<evidence type="ECO:0000313" key="1">
    <source>
        <dbReference type="EMBL" id="RNA02390.1"/>
    </source>
</evidence>
<sequence length="166" mass="19415">CKQKHVSTITPLRSVFIKFYQYPRIFKQKYSMSKIMLITLGRMPMLLFRQNGRLPFMLKQGGYTFIQRDNFTGLEEKKKANALSTLVVEIKLNLPSAALFVYMVKPGVYLNRHDSLIKLFVRLKNVPLDQINVNKLTDFNKTTFQECRISLIDIDYKFSKLLLLIA</sequence>
<comment type="caution">
    <text evidence="1">The sequence shown here is derived from an EMBL/GenBank/DDBJ whole genome shotgun (WGS) entry which is preliminary data.</text>
</comment>
<reference evidence="1 2" key="1">
    <citation type="journal article" date="2018" name="Sci. Rep.">
        <title>Genomic signatures of local adaptation to the degree of environmental predictability in rotifers.</title>
        <authorList>
            <person name="Franch-Gras L."/>
            <person name="Hahn C."/>
            <person name="Garcia-Roger E.M."/>
            <person name="Carmona M.J."/>
            <person name="Serra M."/>
            <person name="Gomez A."/>
        </authorList>
    </citation>
    <scope>NUCLEOTIDE SEQUENCE [LARGE SCALE GENOMIC DNA]</scope>
    <source>
        <strain evidence="1">HYR1</strain>
    </source>
</reference>
<dbReference type="EMBL" id="REGN01008910">
    <property type="protein sequence ID" value="RNA02390.1"/>
    <property type="molecule type" value="Genomic_DNA"/>
</dbReference>
<protein>
    <submittedName>
        <fullName evidence="1">Uncharacterized protein</fullName>
    </submittedName>
</protein>
<organism evidence="1 2">
    <name type="scientific">Brachionus plicatilis</name>
    <name type="common">Marine rotifer</name>
    <name type="synonym">Brachionus muelleri</name>
    <dbReference type="NCBI Taxonomy" id="10195"/>
    <lineage>
        <taxon>Eukaryota</taxon>
        <taxon>Metazoa</taxon>
        <taxon>Spiralia</taxon>
        <taxon>Gnathifera</taxon>
        <taxon>Rotifera</taxon>
        <taxon>Eurotatoria</taxon>
        <taxon>Monogononta</taxon>
        <taxon>Pseudotrocha</taxon>
        <taxon>Ploima</taxon>
        <taxon>Brachionidae</taxon>
        <taxon>Brachionus</taxon>
    </lineage>
</organism>
<evidence type="ECO:0000313" key="2">
    <source>
        <dbReference type="Proteomes" id="UP000276133"/>
    </source>
</evidence>
<dbReference type="Proteomes" id="UP000276133">
    <property type="component" value="Unassembled WGS sequence"/>
</dbReference>
<dbReference type="AlphaFoldDB" id="A0A3M7PTK2"/>
<keyword evidence="2" id="KW-1185">Reference proteome</keyword>
<gene>
    <name evidence="1" type="ORF">BpHYR1_011959</name>
</gene>
<feature type="non-terminal residue" evidence="1">
    <location>
        <position position="1"/>
    </location>
</feature>
<accession>A0A3M7PTK2</accession>
<name>A0A3M7PTK2_BRAPC</name>